<dbReference type="InterPro" id="IPR008979">
    <property type="entry name" value="Galactose-bd-like_sf"/>
</dbReference>
<dbReference type="SUPFAM" id="SSF49785">
    <property type="entry name" value="Galactose-binding domain-like"/>
    <property type="match status" value="1"/>
</dbReference>
<keyword evidence="3" id="KW-1185">Reference proteome</keyword>
<dbReference type="EMBL" id="JAAPAO010000992">
    <property type="protein sequence ID" value="KAF4651883.1"/>
    <property type="molecule type" value="Genomic_DNA"/>
</dbReference>
<feature type="region of interest" description="Disordered" evidence="1">
    <location>
        <begin position="321"/>
        <end position="394"/>
    </location>
</feature>
<accession>A0A7J6KX10</accession>
<feature type="compositionally biased region" description="Polar residues" evidence="1">
    <location>
        <begin position="366"/>
        <end position="376"/>
    </location>
</feature>
<dbReference type="Gene3D" id="2.60.120.260">
    <property type="entry name" value="Galactose-binding domain-like"/>
    <property type="match status" value="1"/>
</dbReference>
<feature type="compositionally biased region" description="Basic and acidic residues" evidence="1">
    <location>
        <begin position="377"/>
        <end position="390"/>
    </location>
</feature>
<proteinExistence type="predicted"/>
<feature type="compositionally biased region" description="Basic and acidic residues" evidence="1">
    <location>
        <begin position="235"/>
        <end position="247"/>
    </location>
</feature>
<dbReference type="AlphaFoldDB" id="A0A7J6KX10"/>
<evidence type="ECO:0000256" key="1">
    <source>
        <dbReference type="SAM" id="MobiDB-lite"/>
    </source>
</evidence>
<dbReference type="OrthoDB" id="10459320at2759"/>
<feature type="region of interest" description="Disordered" evidence="1">
    <location>
        <begin position="1"/>
        <end position="26"/>
    </location>
</feature>
<evidence type="ECO:0000313" key="2">
    <source>
        <dbReference type="EMBL" id="KAF4651883.1"/>
    </source>
</evidence>
<dbReference type="Proteomes" id="UP000591131">
    <property type="component" value="Unassembled WGS sequence"/>
</dbReference>
<feature type="compositionally biased region" description="Basic residues" evidence="1">
    <location>
        <begin position="258"/>
        <end position="271"/>
    </location>
</feature>
<feature type="compositionally biased region" description="Basic and acidic residues" evidence="1">
    <location>
        <begin position="330"/>
        <end position="344"/>
    </location>
</feature>
<sequence length="486" mass="54516">MRCIQTDITKPGRFGADRPSPLRSMGSSNSAWFGLACRASDESDRPASNVTDASQKTFWRTAQSRAWIELDLSGNDFENRPVQVTQIIIFWYGNCHSDNFKIQTSTGEMGFGIKNLFVVVDQSWHTAIEGTEAKHCSAAEGYKFHPDVDGNGKRWTGSTFNRISKLPRLDGLCSKIRLEMGDGHPDIWFGRYKFGIRRLVIRGFYRKDTRQLNLSLDSFLAKQRKSGLSLRHSFHGGDEEHQLRTPEDEGEPAWLVSSKRKRRSGGGKRVHPPAMIRSNGFPTVSMFMNKAADVGSNKAWLATGSPLLKIANRRRIDEAKQGIRPCSTQADRRLREEAASREAGIKPNSGAAANREPTTDEHGSHSRTATASTQEGAKSDPRRTATDRQVRPGRRTFLPMLPTTLYDNFVCRVGSRSYTPPHHKRRLTAHEKWFYENGHLGGRRKSLEGIGRKGMTQARAAGKARLGADRMQILPTGRRDPKDLKN</sequence>
<protein>
    <submittedName>
        <fullName evidence="2">Uncharacterized protein</fullName>
    </submittedName>
</protein>
<feature type="region of interest" description="Disordered" evidence="1">
    <location>
        <begin position="231"/>
        <end position="279"/>
    </location>
</feature>
<comment type="caution">
    <text evidence="2">The sequence shown here is derived from an EMBL/GenBank/DDBJ whole genome shotgun (WGS) entry which is preliminary data.</text>
</comment>
<gene>
    <name evidence="2" type="ORF">FOL47_011381</name>
</gene>
<organism evidence="2 3">
    <name type="scientific">Perkinsus chesapeaki</name>
    <name type="common">Clam parasite</name>
    <name type="synonym">Perkinsus andrewsi</name>
    <dbReference type="NCBI Taxonomy" id="330153"/>
    <lineage>
        <taxon>Eukaryota</taxon>
        <taxon>Sar</taxon>
        <taxon>Alveolata</taxon>
        <taxon>Perkinsozoa</taxon>
        <taxon>Perkinsea</taxon>
        <taxon>Perkinsida</taxon>
        <taxon>Perkinsidae</taxon>
        <taxon>Perkinsus</taxon>
    </lineage>
</organism>
<name>A0A7J6KX10_PERCH</name>
<reference evidence="2 3" key="1">
    <citation type="submission" date="2020-04" db="EMBL/GenBank/DDBJ databases">
        <title>Perkinsus chesapeaki whole genome sequence.</title>
        <authorList>
            <person name="Bogema D.R."/>
        </authorList>
    </citation>
    <scope>NUCLEOTIDE SEQUENCE [LARGE SCALE GENOMIC DNA]</scope>
    <source>
        <strain evidence="2">ATCC PRA-425</strain>
    </source>
</reference>
<evidence type="ECO:0000313" key="3">
    <source>
        <dbReference type="Proteomes" id="UP000591131"/>
    </source>
</evidence>